<keyword evidence="3" id="KW-1003">Cell membrane</keyword>
<evidence type="ECO:0000313" key="14">
    <source>
        <dbReference type="EMBL" id="AGH60057.1"/>
    </source>
</evidence>
<dbReference type="GO" id="GO:0098552">
    <property type="term" value="C:side of membrane"/>
    <property type="evidence" value="ECO:0007669"/>
    <property type="project" value="UniProtKB-KW"/>
</dbReference>
<evidence type="ECO:0000256" key="7">
    <source>
        <dbReference type="ARBA" id="ARBA00023180"/>
    </source>
</evidence>
<reference evidence="14" key="2">
    <citation type="journal article" date="2014" name="Mol. Biochem. Parasitol.">
        <title>Capturing the variant surface glycoprotein repertoire (the VSGnome) of Trypanosoma brucei Lister 427.</title>
        <authorList>
            <person name="Cross G.A."/>
            <person name="Kim H.S."/>
            <person name="Wickstead B."/>
        </authorList>
    </citation>
    <scope>NUCLEOTIDE SEQUENCE</scope>
    <source>
        <strain evidence="14">Lister 427</strain>
    </source>
</reference>
<evidence type="ECO:0000259" key="12">
    <source>
        <dbReference type="Pfam" id="PF10659"/>
    </source>
</evidence>
<evidence type="ECO:0000256" key="5">
    <source>
        <dbReference type="ARBA" id="ARBA00022729"/>
    </source>
</evidence>
<evidence type="ECO:0000256" key="8">
    <source>
        <dbReference type="ARBA" id="ARBA00023288"/>
    </source>
</evidence>
<dbReference type="VEuPathDB" id="TriTrypDB:Tb927.11.17760"/>
<feature type="coiled-coil region" evidence="9">
    <location>
        <begin position="343"/>
        <end position="373"/>
    </location>
</feature>
<dbReference type="GO" id="GO:0005886">
    <property type="term" value="C:plasma membrane"/>
    <property type="evidence" value="ECO:0007669"/>
    <property type="project" value="UniProtKB-SubCell"/>
</dbReference>
<evidence type="ECO:0000256" key="4">
    <source>
        <dbReference type="ARBA" id="ARBA00022622"/>
    </source>
</evidence>
<feature type="compositionally biased region" description="Basic and acidic residues" evidence="10">
    <location>
        <begin position="418"/>
        <end position="431"/>
    </location>
</feature>
<feature type="region of interest" description="Disordered" evidence="10">
    <location>
        <begin position="383"/>
        <end position="478"/>
    </location>
</feature>
<protein>
    <submittedName>
        <fullName evidence="14">Variant surface glycoprotein 1117</fullName>
    </submittedName>
</protein>
<keyword evidence="5 11" id="KW-0732">Signal</keyword>
<name>M4SZC5_9TRYP</name>
<accession>M4SZC5</accession>
<feature type="region of interest" description="Disordered" evidence="10">
    <location>
        <begin position="76"/>
        <end position="100"/>
    </location>
</feature>
<reference evidence="14" key="1">
    <citation type="submission" date="2013-02" db="EMBL/GenBank/DDBJ databases">
        <authorList>
            <person name="Cross G.A.M."/>
            <person name="Kim H.-S."/>
            <person name="Wickstead B."/>
        </authorList>
    </citation>
    <scope>NUCLEOTIDE SEQUENCE</scope>
    <source>
        <strain evidence="14">Lister 427</strain>
    </source>
</reference>
<organism evidence="14">
    <name type="scientific">Trypanosoma brucei</name>
    <dbReference type="NCBI Taxonomy" id="5691"/>
    <lineage>
        <taxon>Eukaryota</taxon>
        <taxon>Discoba</taxon>
        <taxon>Euglenozoa</taxon>
        <taxon>Kinetoplastea</taxon>
        <taxon>Metakinetoplastina</taxon>
        <taxon>Trypanosomatida</taxon>
        <taxon>Trypanosomatidae</taxon>
        <taxon>Trypanosoma</taxon>
    </lineage>
</organism>
<keyword evidence="7" id="KW-0325">Glycoprotein</keyword>
<dbReference type="Pfam" id="PF13206">
    <property type="entry name" value="VSG_B"/>
    <property type="match status" value="1"/>
</dbReference>
<dbReference type="InterPro" id="IPR025932">
    <property type="entry name" value="Trypano_VSG_B_N_dom"/>
</dbReference>
<dbReference type="VEuPathDB" id="TriTrypDB:Tb1125.9.570"/>
<feature type="domain" description="Trypanosome variant surface glycoprotein B-type N-terminal" evidence="13">
    <location>
        <begin position="14"/>
        <end position="368"/>
    </location>
</feature>
<feature type="compositionally biased region" description="Low complexity" evidence="10">
    <location>
        <begin position="452"/>
        <end position="462"/>
    </location>
</feature>
<sequence length="478" mass="50913">MHSTQIVAFAAALIVGSTETSEAAVTAGDNAIAGRSLCPALALGDDPETFTPAIDPGPQAPERLYKLNMSLAPKEWRERFKPKGSGTTKTPAEKPSTGIPKEWQNKWDIWARAELQLELQNGGQSLKDALGMGVLTESQTRKLRPKIAAIADAAADIYAEFKSQQAARQKTDEDLKAQLLSAIYGPRQKYETANEGSGLYKGGKGTYAQVCGGGSGKDPTLTLAATFACVCAAANGQGTKKPCGHDGDGSEAWEAGGIVSTATWAKIRLICPTRTKGPISRTSIETAIMKARLAITSKSNDAYIGRPDTGTCDGDGNGACVKIKNGSPEGKLDQKQVLWLQALADIARELEGREAANRQAEAARYQLRQLEKLAETTTKLAHLLPSETAEQTGPKTGQAAKAAKPKDCTTITNPTQCREQHPKCEWKGKNDEDGEHCQLNATHVGRQATQPGTGDEATTTTTDKCKGKEEKDCKDGCQ</sequence>
<keyword evidence="6" id="KW-0472">Membrane</keyword>
<evidence type="ECO:0000256" key="6">
    <source>
        <dbReference type="ARBA" id="ARBA00023136"/>
    </source>
</evidence>
<evidence type="ECO:0000256" key="11">
    <source>
        <dbReference type="SAM" id="SignalP"/>
    </source>
</evidence>
<dbReference type="Gene3D" id="3.30.1680.40">
    <property type="match status" value="1"/>
</dbReference>
<feature type="domain" description="Trypanosome variant surface glycoprotein C-terminal" evidence="12">
    <location>
        <begin position="408"/>
        <end position="476"/>
    </location>
</feature>
<dbReference type="AlphaFoldDB" id="M4SZC5"/>
<feature type="chain" id="PRO_5004058657" evidence="11">
    <location>
        <begin position="21"/>
        <end position="478"/>
    </location>
</feature>
<dbReference type="VEuPathDB" id="TriTrypDB:Tb427_000629700"/>
<feature type="signal peptide" evidence="11">
    <location>
        <begin position="1"/>
        <end position="20"/>
    </location>
</feature>
<proteinExistence type="predicted"/>
<dbReference type="InterPro" id="IPR019609">
    <property type="entry name" value="Variant_surf_glycoprt_trypan_C"/>
</dbReference>
<feature type="compositionally biased region" description="Basic and acidic residues" evidence="10">
    <location>
        <begin position="463"/>
        <end position="478"/>
    </location>
</feature>
<comment type="function">
    <text evidence="1">VSG forms a coat on the surface of the parasite. The trypanosome evades the immune response of the host by expressing a series of antigenically distinct VSGs from an estimated 1000 VSG genes.</text>
</comment>
<keyword evidence="4" id="KW-0336">GPI-anchor</keyword>
<keyword evidence="9" id="KW-0175">Coiled coil</keyword>
<keyword evidence="8" id="KW-0449">Lipoprotein</keyword>
<evidence type="ECO:0000256" key="2">
    <source>
        <dbReference type="ARBA" id="ARBA00004609"/>
    </source>
</evidence>
<evidence type="ECO:0000259" key="13">
    <source>
        <dbReference type="Pfam" id="PF13206"/>
    </source>
</evidence>
<evidence type="ECO:0000256" key="10">
    <source>
        <dbReference type="SAM" id="MobiDB-lite"/>
    </source>
</evidence>
<comment type="subcellular location">
    <subcellularLocation>
        <location evidence="2">Cell membrane</location>
        <topology evidence="2">Lipid-anchor</topology>
        <topology evidence="2">GPI-anchor</topology>
    </subcellularLocation>
</comment>
<evidence type="ECO:0000256" key="3">
    <source>
        <dbReference type="ARBA" id="ARBA00022475"/>
    </source>
</evidence>
<dbReference type="Pfam" id="PF10659">
    <property type="entry name" value="Trypan_glycop_C"/>
    <property type="match status" value="1"/>
</dbReference>
<evidence type="ECO:0000256" key="1">
    <source>
        <dbReference type="ARBA" id="ARBA00002523"/>
    </source>
</evidence>
<dbReference type="EMBL" id="KC612626">
    <property type="protein sequence ID" value="AGH60057.1"/>
    <property type="molecule type" value="Genomic_DNA"/>
</dbReference>
<evidence type="ECO:0000256" key="9">
    <source>
        <dbReference type="SAM" id="Coils"/>
    </source>
</evidence>